<dbReference type="AlphaFoldDB" id="A0A931DK20"/>
<dbReference type="EMBL" id="JADOUA010000001">
    <property type="protein sequence ID" value="MBG6092624.1"/>
    <property type="molecule type" value="Genomic_DNA"/>
</dbReference>
<gene>
    <name evidence="1" type="ORF">IW256_006737</name>
</gene>
<protein>
    <submittedName>
        <fullName evidence="1">Uncharacterized protein</fullName>
    </submittedName>
</protein>
<dbReference type="Proteomes" id="UP000614047">
    <property type="component" value="Unassembled WGS sequence"/>
</dbReference>
<keyword evidence="2" id="KW-1185">Reference proteome</keyword>
<accession>A0A931DK20</accession>
<proteinExistence type="predicted"/>
<reference evidence="1" key="1">
    <citation type="submission" date="2020-11" db="EMBL/GenBank/DDBJ databases">
        <title>Sequencing the genomes of 1000 actinobacteria strains.</title>
        <authorList>
            <person name="Klenk H.-P."/>
        </authorList>
    </citation>
    <scope>NUCLEOTIDE SEQUENCE</scope>
    <source>
        <strain evidence="1">DSM 43175</strain>
    </source>
</reference>
<dbReference type="RefSeq" id="WP_197014781.1">
    <property type="nucleotide sequence ID" value="NZ_BAABES010000009.1"/>
</dbReference>
<sequence>MDPENLVALLDRDEDAYIACRAALVNGAALETSARPVPVPDLIPTYTVREANTRENGIPTLGFADALHDLQACELGEVLLWSVEQRDPAYYFLLFVSPNEQAVIACIGVSQDPATGRTAVGRSAPARPVRH</sequence>
<name>A0A931DK20_9ACTN</name>
<organism evidence="1 2">
    <name type="scientific">Actinomadura viridis</name>
    <dbReference type="NCBI Taxonomy" id="58110"/>
    <lineage>
        <taxon>Bacteria</taxon>
        <taxon>Bacillati</taxon>
        <taxon>Actinomycetota</taxon>
        <taxon>Actinomycetes</taxon>
        <taxon>Streptosporangiales</taxon>
        <taxon>Thermomonosporaceae</taxon>
        <taxon>Actinomadura</taxon>
    </lineage>
</organism>
<evidence type="ECO:0000313" key="2">
    <source>
        <dbReference type="Proteomes" id="UP000614047"/>
    </source>
</evidence>
<comment type="caution">
    <text evidence="1">The sequence shown here is derived from an EMBL/GenBank/DDBJ whole genome shotgun (WGS) entry which is preliminary data.</text>
</comment>
<evidence type="ECO:0000313" key="1">
    <source>
        <dbReference type="EMBL" id="MBG6092624.1"/>
    </source>
</evidence>